<comment type="caution">
    <text evidence="5">The sequence shown here is derived from an EMBL/GenBank/DDBJ whole genome shotgun (WGS) entry which is preliminary data.</text>
</comment>
<comment type="similarity">
    <text evidence="2">Belongs to the NOP16 family.</text>
</comment>
<organism evidence="5 6">
    <name type="scientific">Orchesella dallaii</name>
    <dbReference type="NCBI Taxonomy" id="48710"/>
    <lineage>
        <taxon>Eukaryota</taxon>
        <taxon>Metazoa</taxon>
        <taxon>Ecdysozoa</taxon>
        <taxon>Arthropoda</taxon>
        <taxon>Hexapoda</taxon>
        <taxon>Collembola</taxon>
        <taxon>Entomobryomorpha</taxon>
        <taxon>Entomobryoidea</taxon>
        <taxon>Orchesellidae</taxon>
        <taxon>Orchesellinae</taxon>
        <taxon>Orchesella</taxon>
    </lineage>
</organism>
<keyword evidence="6" id="KW-1185">Reference proteome</keyword>
<dbReference type="PANTHER" id="PTHR13243:SF1">
    <property type="entry name" value="NUCLEOLAR PROTEIN 16"/>
    <property type="match status" value="1"/>
</dbReference>
<gene>
    <name evidence="5" type="ORF">ODALV1_LOCUS11603</name>
</gene>
<comment type="subcellular location">
    <subcellularLocation>
        <location evidence="1">Nucleus</location>
        <location evidence="1">Nucleolus</location>
    </subcellularLocation>
</comment>
<name>A0ABP1QLN7_9HEXA</name>
<evidence type="ECO:0000256" key="3">
    <source>
        <dbReference type="ARBA" id="ARBA00015522"/>
    </source>
</evidence>
<dbReference type="PANTHER" id="PTHR13243">
    <property type="entry name" value="HSPC111 PROTEIN-RELATED"/>
    <property type="match status" value="1"/>
</dbReference>
<evidence type="ECO:0000313" key="6">
    <source>
        <dbReference type="Proteomes" id="UP001642540"/>
    </source>
</evidence>
<reference evidence="5 6" key="1">
    <citation type="submission" date="2024-08" db="EMBL/GenBank/DDBJ databases">
        <authorList>
            <person name="Cucini C."/>
            <person name="Frati F."/>
        </authorList>
    </citation>
    <scope>NUCLEOTIDE SEQUENCE [LARGE SCALE GENOMIC DNA]</scope>
</reference>
<evidence type="ECO:0000313" key="5">
    <source>
        <dbReference type="EMBL" id="CAL8103942.1"/>
    </source>
</evidence>
<dbReference type="Pfam" id="PF09420">
    <property type="entry name" value="Nop16"/>
    <property type="match status" value="2"/>
</dbReference>
<proteinExistence type="inferred from homology"/>
<dbReference type="Proteomes" id="UP001642540">
    <property type="component" value="Unassembled WGS sequence"/>
</dbReference>
<sequence>MPRLRKLRRKQKFGYHINRKRLDKKMKKLPKINCDAVREAWDDKISTTQNLQAMGLVADANAHKEFRIPSGKEQMGGVAPRSTLKNSGDDVVAKVHVADTLQLQAREGYQKKKESTHPLPPEMYRKLCKLMDKHGEDFEAMAKDHTNYYQETAAQLKKQIERLKNIPQQWVPYLKSRDLVPE</sequence>
<accession>A0ABP1QLN7</accession>
<keyword evidence="4" id="KW-0539">Nucleus</keyword>
<protein>
    <recommendedName>
        <fullName evidence="3">Nucleolar protein 16</fullName>
    </recommendedName>
</protein>
<evidence type="ECO:0000256" key="4">
    <source>
        <dbReference type="ARBA" id="ARBA00023242"/>
    </source>
</evidence>
<evidence type="ECO:0000256" key="1">
    <source>
        <dbReference type="ARBA" id="ARBA00004604"/>
    </source>
</evidence>
<dbReference type="InterPro" id="IPR019002">
    <property type="entry name" value="Ribosome_biogenesis_Nop16"/>
</dbReference>
<dbReference type="EMBL" id="CAXLJM020000035">
    <property type="protein sequence ID" value="CAL8103942.1"/>
    <property type="molecule type" value="Genomic_DNA"/>
</dbReference>
<evidence type="ECO:0000256" key="2">
    <source>
        <dbReference type="ARBA" id="ARBA00008479"/>
    </source>
</evidence>